<dbReference type="AlphaFoldDB" id="A0ABC9FAH0"/>
<feature type="non-terminal residue" evidence="2">
    <location>
        <position position="1"/>
    </location>
</feature>
<dbReference type="Proteomes" id="UP001497457">
    <property type="component" value="Chromosome 6rd"/>
</dbReference>
<name>A0ABC9FAH0_9POAL</name>
<dbReference type="EMBL" id="OZ075116">
    <property type="protein sequence ID" value="CAL5072293.1"/>
    <property type="molecule type" value="Genomic_DNA"/>
</dbReference>
<accession>A0ABC9FAH0</accession>
<feature type="non-terminal residue" evidence="2">
    <location>
        <position position="139"/>
    </location>
</feature>
<reference evidence="2" key="1">
    <citation type="submission" date="2024-10" db="EMBL/GenBank/DDBJ databases">
        <authorList>
            <person name="Ryan C."/>
        </authorList>
    </citation>
    <scope>NUCLEOTIDE SEQUENCE [LARGE SCALE GENOMIC DNA]</scope>
</reference>
<gene>
    <name evidence="2" type="ORF">URODEC1_LOCUS103915</name>
</gene>
<evidence type="ECO:0000256" key="1">
    <source>
        <dbReference type="SAM" id="MobiDB-lite"/>
    </source>
</evidence>
<keyword evidence="3" id="KW-1185">Reference proteome</keyword>
<evidence type="ECO:0000313" key="3">
    <source>
        <dbReference type="Proteomes" id="UP001497457"/>
    </source>
</evidence>
<feature type="region of interest" description="Disordered" evidence="1">
    <location>
        <begin position="1"/>
        <end position="64"/>
    </location>
</feature>
<proteinExistence type="predicted"/>
<feature type="compositionally biased region" description="Basic residues" evidence="1">
    <location>
        <begin position="49"/>
        <end position="64"/>
    </location>
</feature>
<protein>
    <submittedName>
        <fullName evidence="2">Uncharacterized protein</fullName>
    </submittedName>
</protein>
<sequence>MPWALSGSGRREEEDPGALLGPTTRRAARVRRAPSPCELPAQCSPPSRARQRRRRCRRRNPPPRVVRRIWGGLGRWCRRQRALGRMLGSLSPHASPLARGIYSHPTVQNAKARRDRQRMAHGSDGKLEVSFVVHVASRL</sequence>
<evidence type="ECO:0000313" key="2">
    <source>
        <dbReference type="EMBL" id="CAL5072293.1"/>
    </source>
</evidence>
<organism evidence="2 3">
    <name type="scientific">Urochloa decumbens</name>
    <dbReference type="NCBI Taxonomy" id="240449"/>
    <lineage>
        <taxon>Eukaryota</taxon>
        <taxon>Viridiplantae</taxon>
        <taxon>Streptophyta</taxon>
        <taxon>Embryophyta</taxon>
        <taxon>Tracheophyta</taxon>
        <taxon>Spermatophyta</taxon>
        <taxon>Magnoliopsida</taxon>
        <taxon>Liliopsida</taxon>
        <taxon>Poales</taxon>
        <taxon>Poaceae</taxon>
        <taxon>PACMAD clade</taxon>
        <taxon>Panicoideae</taxon>
        <taxon>Panicodae</taxon>
        <taxon>Paniceae</taxon>
        <taxon>Melinidinae</taxon>
        <taxon>Urochloa</taxon>
    </lineage>
</organism>